<dbReference type="Gene3D" id="3.40.190.10">
    <property type="entry name" value="Periplasmic binding protein-like II"/>
    <property type="match status" value="1"/>
</dbReference>
<evidence type="ECO:0000313" key="2">
    <source>
        <dbReference type="EMBL" id="ARP81105.1"/>
    </source>
</evidence>
<dbReference type="InterPro" id="IPR005064">
    <property type="entry name" value="BUG"/>
</dbReference>
<dbReference type="Pfam" id="PF03401">
    <property type="entry name" value="TctC"/>
    <property type="match status" value="1"/>
</dbReference>
<reference evidence="2 3" key="1">
    <citation type="submission" date="2017-05" db="EMBL/GenBank/DDBJ databases">
        <title>Complete and WGS of Bordetella genogroups.</title>
        <authorList>
            <person name="Spilker T."/>
            <person name="LiPuma J."/>
        </authorList>
    </citation>
    <scope>NUCLEOTIDE SEQUENCE [LARGE SCALE GENOMIC DNA]</scope>
    <source>
        <strain evidence="2 3">AU19157</strain>
    </source>
</reference>
<accession>A0A1W6YJ33</accession>
<protein>
    <recommendedName>
        <fullName evidence="4">MFS transporter</fullName>
    </recommendedName>
</protein>
<keyword evidence="3" id="KW-1185">Reference proteome</keyword>
<gene>
    <name evidence="2" type="ORF">CAL12_09785</name>
</gene>
<dbReference type="Gene3D" id="3.40.190.150">
    <property type="entry name" value="Bordetella uptake gene, domain 1"/>
    <property type="match status" value="1"/>
</dbReference>
<dbReference type="PIRSF" id="PIRSF017082">
    <property type="entry name" value="YflP"/>
    <property type="match status" value="1"/>
</dbReference>
<dbReference type="KEGG" id="bgv:CAL12_09785"/>
<dbReference type="EMBL" id="CP021108">
    <property type="protein sequence ID" value="ARP81105.1"/>
    <property type="molecule type" value="Genomic_DNA"/>
</dbReference>
<dbReference type="CDD" id="cd13578">
    <property type="entry name" value="PBP2_Bug27"/>
    <property type="match status" value="1"/>
</dbReference>
<sequence length="355" mass="37023">MPEANLIAPPRTGAATTHVDASYNRSREIMNANHGARALLACLVVGIASAYHSPAAAQGYPTHAIRLVVGFAPGGNTDMMARLTAEQLTARLGQSVVVENRAGAGGTVASVAVAKAPADGYTLLFASTSHAINAAIYNKLPYDTLKDFRAVAPVARTPKVLVVNPSLPVHDVKEFIAYVKSHPGLTMASGGPGSSAHFAGLMFNTLAGTDVTYVPYKGTGEALRDLLSGEVLSSIDSVTAYVPLIKSGQLRALGVGSTKPMPLLPEVPAITTSGLPGYEVADWVGVIAPAGVPADVVAKLNKAINDALSSPDVMKKLADVGSIPMHETPASYEKLIRADIERFDKLRVAAHMEKQ</sequence>
<dbReference type="InterPro" id="IPR042100">
    <property type="entry name" value="Bug_dom1"/>
</dbReference>
<name>A0A1W6YJ33_9BORD</name>
<proteinExistence type="inferred from homology"/>
<dbReference type="AlphaFoldDB" id="A0A1W6YJ33"/>
<organism evidence="2 3">
    <name type="scientific">Bordetella genomosp. 8</name>
    <dbReference type="NCBI Taxonomy" id="1416806"/>
    <lineage>
        <taxon>Bacteria</taxon>
        <taxon>Pseudomonadati</taxon>
        <taxon>Pseudomonadota</taxon>
        <taxon>Betaproteobacteria</taxon>
        <taxon>Burkholderiales</taxon>
        <taxon>Alcaligenaceae</taxon>
        <taxon>Bordetella</taxon>
    </lineage>
</organism>
<dbReference type="SUPFAM" id="SSF53850">
    <property type="entry name" value="Periplasmic binding protein-like II"/>
    <property type="match status" value="1"/>
</dbReference>
<evidence type="ECO:0000256" key="1">
    <source>
        <dbReference type="ARBA" id="ARBA00006987"/>
    </source>
</evidence>
<evidence type="ECO:0008006" key="4">
    <source>
        <dbReference type="Google" id="ProtNLM"/>
    </source>
</evidence>
<dbReference type="PANTHER" id="PTHR42928:SF5">
    <property type="entry name" value="BLR1237 PROTEIN"/>
    <property type="match status" value="1"/>
</dbReference>
<comment type="similarity">
    <text evidence="1">Belongs to the UPF0065 (bug) family.</text>
</comment>
<evidence type="ECO:0000313" key="3">
    <source>
        <dbReference type="Proteomes" id="UP000194151"/>
    </source>
</evidence>
<dbReference type="Proteomes" id="UP000194151">
    <property type="component" value="Chromosome"/>
</dbReference>
<dbReference type="PANTHER" id="PTHR42928">
    <property type="entry name" value="TRICARBOXYLATE-BINDING PROTEIN"/>
    <property type="match status" value="1"/>
</dbReference>
<dbReference type="STRING" id="1416806.CAL12_09785"/>